<dbReference type="PANTHER" id="PTHR21595">
    <property type="entry name" value="PATRONIN"/>
    <property type="match status" value="1"/>
</dbReference>
<dbReference type="GO" id="GO:0036449">
    <property type="term" value="C:microtubule minus-end"/>
    <property type="evidence" value="ECO:0007669"/>
    <property type="project" value="TreeGrafter"/>
</dbReference>
<comment type="caution">
    <text evidence="2">The sequence shown here is derived from an EMBL/GenBank/DDBJ whole genome shotgun (WGS) entry which is preliminary data.</text>
</comment>
<feature type="region of interest" description="Disordered" evidence="1">
    <location>
        <begin position="19"/>
        <end position="53"/>
    </location>
</feature>
<evidence type="ECO:0000313" key="3">
    <source>
        <dbReference type="Proteomes" id="UP001159641"/>
    </source>
</evidence>
<feature type="region of interest" description="Disordered" evidence="1">
    <location>
        <begin position="249"/>
        <end position="332"/>
    </location>
</feature>
<dbReference type="GO" id="GO:0007026">
    <property type="term" value="P:negative regulation of microtubule depolymerization"/>
    <property type="evidence" value="ECO:0007669"/>
    <property type="project" value="TreeGrafter"/>
</dbReference>
<dbReference type="AlphaFoldDB" id="A0AB34HR36"/>
<evidence type="ECO:0000313" key="2">
    <source>
        <dbReference type="EMBL" id="KAJ8792994.1"/>
    </source>
</evidence>
<dbReference type="GO" id="GO:0051011">
    <property type="term" value="F:microtubule minus-end binding"/>
    <property type="evidence" value="ECO:0007669"/>
    <property type="project" value="TreeGrafter"/>
</dbReference>
<feature type="compositionally biased region" description="Low complexity" evidence="1">
    <location>
        <begin position="270"/>
        <end position="298"/>
    </location>
</feature>
<feature type="compositionally biased region" description="Pro residues" evidence="1">
    <location>
        <begin position="101"/>
        <end position="116"/>
    </location>
</feature>
<dbReference type="Proteomes" id="UP001159641">
    <property type="component" value="Unassembled WGS sequence"/>
</dbReference>
<gene>
    <name evidence="2" type="ORF">J1605_003962</name>
</gene>
<feature type="compositionally biased region" description="Low complexity" evidence="1">
    <location>
        <begin position="137"/>
        <end position="161"/>
    </location>
</feature>
<keyword evidence="3" id="KW-1185">Reference proteome</keyword>
<accession>A0AB34HR36</accession>
<protein>
    <submittedName>
        <fullName evidence="2">Uncharacterized protein</fullName>
    </submittedName>
</protein>
<evidence type="ECO:0000256" key="1">
    <source>
        <dbReference type="SAM" id="MobiDB-lite"/>
    </source>
</evidence>
<feature type="region of interest" description="Disordered" evidence="1">
    <location>
        <begin position="175"/>
        <end position="212"/>
    </location>
</feature>
<name>A0AB34HR36_ESCRO</name>
<dbReference type="GO" id="GO:0031122">
    <property type="term" value="P:cytoplasmic microtubule organization"/>
    <property type="evidence" value="ECO:0007669"/>
    <property type="project" value="TreeGrafter"/>
</dbReference>
<dbReference type="InterPro" id="IPR032940">
    <property type="entry name" value="CAMSAP"/>
</dbReference>
<organism evidence="2 3">
    <name type="scientific">Eschrichtius robustus</name>
    <name type="common">California gray whale</name>
    <name type="synonym">Eschrichtius gibbosus</name>
    <dbReference type="NCBI Taxonomy" id="9764"/>
    <lineage>
        <taxon>Eukaryota</taxon>
        <taxon>Metazoa</taxon>
        <taxon>Chordata</taxon>
        <taxon>Craniata</taxon>
        <taxon>Vertebrata</taxon>
        <taxon>Euteleostomi</taxon>
        <taxon>Mammalia</taxon>
        <taxon>Eutheria</taxon>
        <taxon>Laurasiatheria</taxon>
        <taxon>Artiodactyla</taxon>
        <taxon>Whippomorpha</taxon>
        <taxon>Cetacea</taxon>
        <taxon>Mysticeti</taxon>
        <taxon>Eschrichtiidae</taxon>
        <taxon>Eschrichtius</taxon>
    </lineage>
</organism>
<dbReference type="GO" id="GO:0005516">
    <property type="term" value="F:calmodulin binding"/>
    <property type="evidence" value="ECO:0007669"/>
    <property type="project" value="InterPro"/>
</dbReference>
<sequence>MSHSHRYGHTDTLTLNTLLRHPNTSRDAHTDANTDTRSCTLTRHNEKQVHTRARCLQAGDDKLTLTSKETLRQAHTPASRGSLILPGARAHTQARARTHTPPQPPPPPPQSGPAPPCGGEGPGEARGQGRGPGPGAGRTWAPPRGGADAASRARAAAPGSPAAAAVTVVVTAGPARVLARRSPAQLSRSERRAGARSPGAAMVEAAPPGPGPLRRTFLVPEIKSLDQYDFSRAKAAASLAWVLRAAFGGAGTRPGERGRQVRGAGRRAGEAGAVGTIAPVAGGPRARAPARRASGLPARPRRWTLPGRLRERGGGGAGGPAPRRDPGVPAPR</sequence>
<feature type="compositionally biased region" description="Gly residues" evidence="1">
    <location>
        <begin position="118"/>
        <end position="136"/>
    </location>
</feature>
<dbReference type="EMBL" id="JAIQCJ010001054">
    <property type="protein sequence ID" value="KAJ8792994.1"/>
    <property type="molecule type" value="Genomic_DNA"/>
</dbReference>
<feature type="compositionally biased region" description="Basic and acidic residues" evidence="1">
    <location>
        <begin position="24"/>
        <end position="34"/>
    </location>
</feature>
<feature type="region of interest" description="Disordered" evidence="1">
    <location>
        <begin position="71"/>
        <end position="161"/>
    </location>
</feature>
<dbReference type="PANTHER" id="PTHR21595:SF2">
    <property type="entry name" value="CALMODULIN-REGULATED SPECTRIN-ASSOCIATED PROTEIN 3"/>
    <property type="match status" value="1"/>
</dbReference>
<proteinExistence type="predicted"/>
<reference evidence="2 3" key="1">
    <citation type="submission" date="2022-11" db="EMBL/GenBank/DDBJ databases">
        <title>Whole genome sequence of Eschrichtius robustus ER-17-0199.</title>
        <authorList>
            <person name="Bruniche-Olsen A."/>
            <person name="Black A.N."/>
            <person name="Fields C.J."/>
            <person name="Walden K."/>
            <person name="Dewoody J.A."/>
        </authorList>
    </citation>
    <scope>NUCLEOTIDE SEQUENCE [LARGE SCALE GENOMIC DNA]</scope>
    <source>
        <strain evidence="2">ER-17-0199</strain>
        <tissue evidence="2">Blubber</tissue>
    </source>
</reference>